<dbReference type="InterPro" id="IPR028994">
    <property type="entry name" value="Integrin_alpha_N"/>
</dbReference>
<evidence type="ECO:0000313" key="2">
    <source>
        <dbReference type="Proteomes" id="UP000006639"/>
    </source>
</evidence>
<proteinExistence type="predicted"/>
<dbReference type="EMBL" id="CP002130">
    <property type="protein sequence ID" value="AEI88966.1"/>
    <property type="molecule type" value="Genomic_DNA"/>
</dbReference>
<dbReference type="KEGG" id="mmn:midi_00669"/>
<dbReference type="Proteomes" id="UP000006639">
    <property type="component" value="Chromosome"/>
</dbReference>
<organism evidence="1 2">
    <name type="scientific">Midichloria mitochondrii (strain IricVA)</name>
    <dbReference type="NCBI Taxonomy" id="696127"/>
    <lineage>
        <taxon>Bacteria</taxon>
        <taxon>Pseudomonadati</taxon>
        <taxon>Pseudomonadota</taxon>
        <taxon>Alphaproteobacteria</taxon>
        <taxon>Rickettsiales</taxon>
        <taxon>Candidatus Midichloriaceae</taxon>
        <taxon>Candidatus Midichloria</taxon>
    </lineage>
</organism>
<dbReference type="SUPFAM" id="SSF69318">
    <property type="entry name" value="Integrin alpha N-terminal domain"/>
    <property type="match status" value="1"/>
</dbReference>
<keyword evidence="2" id="KW-1185">Reference proteome</keyword>
<evidence type="ECO:0000313" key="1">
    <source>
        <dbReference type="EMBL" id="AEI88966.1"/>
    </source>
</evidence>
<accession>F7XWB7</accession>
<dbReference type="AlphaFoldDB" id="F7XWB7"/>
<dbReference type="HOGENOM" id="CLU_1641802_0_0_5"/>
<reference evidence="1 2" key="1">
    <citation type="journal article" date="2011" name="Mol. Biol. Evol.">
        <title>Phylogenomic evidence for the presence of a flagellum and cbb3 oxidase in the free-living mitochondrial ancestor.</title>
        <authorList>
            <person name="Sassera D."/>
            <person name="Lo N."/>
            <person name="Epis S."/>
            <person name="D'Auria G."/>
            <person name="Montagna M."/>
            <person name="Comandatore F."/>
            <person name="Horner D."/>
            <person name="Pereto J."/>
            <person name="Luciano A.M."/>
            <person name="Franciosi F."/>
            <person name="Ferri E."/>
            <person name="Crotti E."/>
            <person name="Bazzocchi C."/>
            <person name="Daffonchio D."/>
            <person name="Sacchi L."/>
            <person name="Moya A."/>
            <person name="Latorre A."/>
            <person name="Bandi C."/>
        </authorList>
    </citation>
    <scope>NUCLEOTIDE SEQUENCE [LARGE SCALE GENOMIC DNA]</scope>
    <source>
        <strain evidence="1 2">IricVA</strain>
    </source>
</reference>
<sequence length="161" mass="17161">MQLFATDINNDGRADIVATSRGGYKVYSLLNIYPLTATTSTTTTTTPTTTTTELTTTSSLCIPLSAVKSHVFSALTLIGTIRAVIYSKYGVEYEDGELKTSIASTISNSNVALHICGGGMVGCADEICNNKVLKTPDSEFCICDDLGIITNVPNVFDYLSH</sequence>
<protein>
    <submittedName>
        <fullName evidence="1">Uncharacterized protein</fullName>
    </submittedName>
</protein>
<name>F7XWB7_MIDMI</name>
<gene>
    <name evidence="1" type="ordered locus">midi_00669</name>
</gene>